<dbReference type="InterPro" id="IPR011044">
    <property type="entry name" value="Quino_amine_DH_bsu"/>
</dbReference>
<name>A0A0G1LP07_9BACT</name>
<sequence length="717" mass="79928">MEEEILLLKTAVAEENRENGRKTATAFTWPVENRNGFVFGVLEAESRSPFAQTVMEIVRDRLARLAATAQEGTSIPRRFEQTLEAINEEIVNRAMEMETFPPEHLNAVIGLAVDKTMYVSGSGELAAIFLHKLPEGRYQVFNLARSIQTEQAGASWQKTFAVVLDGDLKPGDIFCLCNFDLQQEMPPEELHSLLATLPPQSAVVKLRQYFPLEVEFSLFVLKVISSEDEKSKVSAPASIKQLQASREQTKRVLSDQKPTFLKTLFFWILGFLKDQRGLWRLAKSLVRILISVVTIVLLMVRDLIRWVFRLSRRLASSERKEVFSEARSHFETSRLFVSKKMNRLPKTSKYLILAALIMVLIITFSVLAISHGRQASEERAAFEAAVTRVESLQDAVESALIYKDENKAKSLLKEAEDSLNSIVTEDKANLERIQKIKNEILQVANNLKKISELQNPEVLAEASALPEQPTLSSLIWGGEKIYTFGSNKTVYLVNESDKTLESFASDETLGSATEASVGEGFTAWLDDSPTLNLLDLQTKNLATHVSSPSDERWVDLYVYGDRLYVLAPGSGLASQVYRLSLSGLSVGTPAAWIKSPISELSDTVSLAVDGTVFILRANGKILRFVGGRDVAWTQGIVEPAITSASDIWTSAESSYVYLLDPAGQRLVVYEKESGTLKVQYHSSSFTSLTDFAVNETNKTIYLLGDSRVYKIEATHLK</sequence>
<dbReference type="EMBL" id="LCJB01000024">
    <property type="protein sequence ID" value="KKT70542.1"/>
    <property type="molecule type" value="Genomic_DNA"/>
</dbReference>
<reference evidence="2 3" key="1">
    <citation type="journal article" date="2015" name="Nature">
        <title>rRNA introns, odd ribosomes, and small enigmatic genomes across a large radiation of phyla.</title>
        <authorList>
            <person name="Brown C.T."/>
            <person name="Hug L.A."/>
            <person name="Thomas B.C."/>
            <person name="Sharon I."/>
            <person name="Castelle C.J."/>
            <person name="Singh A."/>
            <person name="Wilkins M.J."/>
            <person name="Williams K.H."/>
            <person name="Banfield J.F."/>
        </authorList>
    </citation>
    <scope>NUCLEOTIDE SEQUENCE [LARGE SCALE GENOMIC DNA]</scope>
</reference>
<keyword evidence="1" id="KW-0472">Membrane</keyword>
<evidence type="ECO:0000313" key="2">
    <source>
        <dbReference type="EMBL" id="KKT70542.1"/>
    </source>
</evidence>
<protein>
    <recommendedName>
        <fullName evidence="4">PPM-type phosphatase domain-containing protein</fullName>
    </recommendedName>
</protein>
<dbReference type="AlphaFoldDB" id="A0A0G1LP07"/>
<feature type="transmembrane region" description="Helical" evidence="1">
    <location>
        <begin position="285"/>
        <end position="304"/>
    </location>
</feature>
<evidence type="ECO:0000313" key="3">
    <source>
        <dbReference type="Proteomes" id="UP000034154"/>
    </source>
</evidence>
<organism evidence="2 3">
    <name type="scientific">Candidatus Uhrbacteria bacterium GW2011_GWF2_44_350</name>
    <dbReference type="NCBI Taxonomy" id="1619000"/>
    <lineage>
        <taxon>Bacteria</taxon>
        <taxon>Candidatus Uhriibacteriota</taxon>
    </lineage>
</organism>
<comment type="caution">
    <text evidence="2">The sequence shown here is derived from an EMBL/GenBank/DDBJ whole genome shotgun (WGS) entry which is preliminary data.</text>
</comment>
<dbReference type="SUPFAM" id="SSF50969">
    <property type="entry name" value="YVTN repeat-like/Quinoprotein amine dehydrogenase"/>
    <property type="match status" value="1"/>
</dbReference>
<dbReference type="Proteomes" id="UP000034154">
    <property type="component" value="Unassembled WGS sequence"/>
</dbReference>
<feature type="transmembrane region" description="Helical" evidence="1">
    <location>
        <begin position="350"/>
        <end position="369"/>
    </location>
</feature>
<keyword evidence="1" id="KW-0812">Transmembrane</keyword>
<accession>A0A0G1LP07</accession>
<evidence type="ECO:0008006" key="4">
    <source>
        <dbReference type="Google" id="ProtNLM"/>
    </source>
</evidence>
<proteinExistence type="predicted"/>
<gene>
    <name evidence="2" type="ORF">UW63_C0024G0006</name>
</gene>
<evidence type="ECO:0000256" key="1">
    <source>
        <dbReference type="SAM" id="Phobius"/>
    </source>
</evidence>
<keyword evidence="1" id="KW-1133">Transmembrane helix</keyword>